<dbReference type="Proteomes" id="UP000516380">
    <property type="component" value="Chromosome"/>
</dbReference>
<reference evidence="1 4" key="2">
    <citation type="submission" date="2020-07" db="EMBL/GenBank/DDBJ databases">
        <title>Mycobacterium kansasii (former subtype) with zoonotic potential isolated from diseased indoor pet cat, Japan.</title>
        <authorList>
            <person name="Fukano H."/>
            <person name="Terazono T."/>
            <person name="Hoshino Y."/>
        </authorList>
    </citation>
    <scope>NUCLEOTIDE SEQUENCE [LARGE SCALE GENOMIC DNA]</scope>
    <source>
        <strain evidence="1 4">Kuro-I</strain>
    </source>
</reference>
<keyword evidence="4" id="KW-1185">Reference proteome</keyword>
<dbReference type="EMBL" id="AP023343">
    <property type="protein sequence ID" value="BCI87860.1"/>
    <property type="molecule type" value="Genomic_DNA"/>
</dbReference>
<proteinExistence type="predicted"/>
<evidence type="ECO:0000313" key="3">
    <source>
        <dbReference type="Proteomes" id="UP000189229"/>
    </source>
</evidence>
<reference evidence="2 3" key="1">
    <citation type="submission" date="2017-02" db="EMBL/GenBank/DDBJ databases">
        <title>Complete genome sequences of Mycobacterium kansasii strains isolated from rhesus macaques.</title>
        <authorList>
            <person name="Panda A."/>
            <person name="Nagaraj S."/>
            <person name="Zhao X."/>
            <person name="Tettelin H."/>
            <person name="Detolla L.J."/>
        </authorList>
    </citation>
    <scope>NUCLEOTIDE SEQUENCE [LARGE SCALE GENOMIC DNA]</scope>
    <source>
        <strain evidence="2 3">11-3813</strain>
    </source>
</reference>
<dbReference type="AlphaFoldDB" id="A0A1V3X2U1"/>
<gene>
    <name evidence="2" type="ORF">BZL30_4496</name>
    <name evidence="1" type="ORF">NIIDMKKI_30660</name>
</gene>
<sequence>MQLSQGSLGVVNRVLFARVNESIQCCNIRGSELMVSLELDRSADLVIELLQLTL</sequence>
<name>A0A1V3X2U1_MYCKA</name>
<protein>
    <submittedName>
        <fullName evidence="2">Uncharacterized protein</fullName>
    </submittedName>
</protein>
<evidence type="ECO:0000313" key="4">
    <source>
        <dbReference type="Proteomes" id="UP000516380"/>
    </source>
</evidence>
<organism evidence="2 3">
    <name type="scientific">Mycobacterium kansasii</name>
    <dbReference type="NCBI Taxonomy" id="1768"/>
    <lineage>
        <taxon>Bacteria</taxon>
        <taxon>Bacillati</taxon>
        <taxon>Actinomycetota</taxon>
        <taxon>Actinomycetes</taxon>
        <taxon>Mycobacteriales</taxon>
        <taxon>Mycobacteriaceae</taxon>
        <taxon>Mycobacterium</taxon>
    </lineage>
</organism>
<evidence type="ECO:0000313" key="2">
    <source>
        <dbReference type="EMBL" id="OOK73455.1"/>
    </source>
</evidence>
<dbReference type="EMBL" id="MVBM01000004">
    <property type="protein sequence ID" value="OOK73455.1"/>
    <property type="molecule type" value="Genomic_DNA"/>
</dbReference>
<evidence type="ECO:0000313" key="1">
    <source>
        <dbReference type="EMBL" id="BCI87860.1"/>
    </source>
</evidence>
<dbReference type="Proteomes" id="UP000189229">
    <property type="component" value="Unassembled WGS sequence"/>
</dbReference>
<accession>A0A1V3X2U1</accession>